<dbReference type="SMART" id="SM00354">
    <property type="entry name" value="HTH_LACI"/>
    <property type="match status" value="1"/>
</dbReference>
<protein>
    <submittedName>
        <fullName evidence="5">LacI family DNA-binding transcriptional regulator</fullName>
    </submittedName>
</protein>
<dbReference type="RefSeq" id="WP_349141121.1">
    <property type="nucleotide sequence ID" value="NZ_JBBMFT010000011.1"/>
</dbReference>
<dbReference type="GO" id="GO:0003677">
    <property type="term" value="F:DNA binding"/>
    <property type="evidence" value="ECO:0007669"/>
    <property type="project" value="UniProtKB-KW"/>
</dbReference>
<dbReference type="CDD" id="cd01392">
    <property type="entry name" value="HTH_LacI"/>
    <property type="match status" value="1"/>
</dbReference>
<evidence type="ECO:0000259" key="4">
    <source>
        <dbReference type="PROSITE" id="PS50932"/>
    </source>
</evidence>
<organism evidence="5 6">
    <name type="scientific">Flavonifractor hominis</name>
    <dbReference type="NCBI Taxonomy" id="3133178"/>
    <lineage>
        <taxon>Bacteria</taxon>
        <taxon>Bacillati</taxon>
        <taxon>Bacillota</taxon>
        <taxon>Clostridia</taxon>
        <taxon>Eubacteriales</taxon>
        <taxon>Oscillospiraceae</taxon>
        <taxon>Flavonifractor</taxon>
    </lineage>
</organism>
<evidence type="ECO:0000256" key="3">
    <source>
        <dbReference type="ARBA" id="ARBA00023163"/>
    </source>
</evidence>
<proteinExistence type="predicted"/>
<name>A0ABV1ERW7_9FIRM</name>
<comment type="caution">
    <text evidence="5">The sequence shown here is derived from an EMBL/GenBank/DDBJ whole genome shotgun (WGS) entry which is preliminary data.</text>
</comment>
<dbReference type="EMBL" id="JBBMFT010000011">
    <property type="protein sequence ID" value="MEQ2457324.1"/>
    <property type="molecule type" value="Genomic_DNA"/>
</dbReference>
<evidence type="ECO:0000256" key="1">
    <source>
        <dbReference type="ARBA" id="ARBA00023015"/>
    </source>
</evidence>
<dbReference type="InterPro" id="IPR000843">
    <property type="entry name" value="HTH_LacI"/>
</dbReference>
<dbReference type="InterPro" id="IPR028082">
    <property type="entry name" value="Peripla_BP_I"/>
</dbReference>
<dbReference type="InterPro" id="IPR046335">
    <property type="entry name" value="LacI/GalR-like_sensor"/>
</dbReference>
<dbReference type="SUPFAM" id="SSF53822">
    <property type="entry name" value="Periplasmic binding protein-like I"/>
    <property type="match status" value="1"/>
</dbReference>
<dbReference type="Gene3D" id="1.10.260.40">
    <property type="entry name" value="lambda repressor-like DNA-binding domains"/>
    <property type="match status" value="1"/>
</dbReference>
<dbReference type="SUPFAM" id="SSF47413">
    <property type="entry name" value="lambda repressor-like DNA-binding domains"/>
    <property type="match status" value="1"/>
</dbReference>
<accession>A0ABV1ERW7</accession>
<gene>
    <name evidence="5" type="ORF">WMO45_12425</name>
</gene>
<dbReference type="Proteomes" id="UP001440599">
    <property type="component" value="Unassembled WGS sequence"/>
</dbReference>
<sequence length="355" mass="39299">MKLQNGRKIANIQDIARAAGTSIATVSRVLSNADYPVSPLLKEKVLAAAKELNYTPNLLGRMLKSNNNTAIGVVVPNLQNPFFNQVLIGIESEARRRDYELVIYSSHRDPAQERQNIMGMLQKRILGLILFSEDLSSETVEYYVASGGCVALLEANFELETVIRADTDFVEAGRIAARHLIDRGHRRIAFLTSPLTKHSRRKLLEGLKTTCRDMGVPFDEQRDVIVAPSETELDSGLYEFEQGKYLAREFLERRDGHTAIAAVNDITAYGVLQELASQKIAVPEQLSLISFDNLPFSAMLSPALTTVELPSTAMGSTACHLLIDCMEDPDGAVVSRDLVFSYPCRLRVRQSVASI</sequence>
<dbReference type="Pfam" id="PF00356">
    <property type="entry name" value="LacI"/>
    <property type="match status" value="1"/>
</dbReference>
<reference evidence="5 6" key="1">
    <citation type="submission" date="2024-03" db="EMBL/GenBank/DDBJ databases">
        <title>Human intestinal bacterial collection.</title>
        <authorList>
            <person name="Pauvert C."/>
            <person name="Hitch T.C.A."/>
            <person name="Clavel T."/>
        </authorList>
    </citation>
    <scope>NUCLEOTIDE SEQUENCE [LARGE SCALE GENOMIC DNA]</scope>
    <source>
        <strain evidence="5 6">CLA-AP-H34</strain>
    </source>
</reference>
<dbReference type="PANTHER" id="PTHR30146">
    <property type="entry name" value="LACI-RELATED TRANSCRIPTIONAL REPRESSOR"/>
    <property type="match status" value="1"/>
</dbReference>
<dbReference type="PROSITE" id="PS50932">
    <property type="entry name" value="HTH_LACI_2"/>
    <property type="match status" value="1"/>
</dbReference>
<dbReference type="PANTHER" id="PTHR30146:SF109">
    <property type="entry name" value="HTH-TYPE TRANSCRIPTIONAL REGULATOR GALS"/>
    <property type="match status" value="1"/>
</dbReference>
<keyword evidence="1" id="KW-0805">Transcription regulation</keyword>
<evidence type="ECO:0000313" key="6">
    <source>
        <dbReference type="Proteomes" id="UP001440599"/>
    </source>
</evidence>
<dbReference type="Gene3D" id="3.40.50.2300">
    <property type="match status" value="2"/>
</dbReference>
<evidence type="ECO:0000256" key="2">
    <source>
        <dbReference type="ARBA" id="ARBA00023125"/>
    </source>
</evidence>
<keyword evidence="6" id="KW-1185">Reference proteome</keyword>
<dbReference type="CDD" id="cd06267">
    <property type="entry name" value="PBP1_LacI_sugar_binding-like"/>
    <property type="match status" value="1"/>
</dbReference>
<keyword evidence="2 5" id="KW-0238">DNA-binding</keyword>
<evidence type="ECO:0000313" key="5">
    <source>
        <dbReference type="EMBL" id="MEQ2457324.1"/>
    </source>
</evidence>
<feature type="domain" description="HTH lacI-type" evidence="4">
    <location>
        <begin position="10"/>
        <end position="65"/>
    </location>
</feature>
<dbReference type="InterPro" id="IPR010982">
    <property type="entry name" value="Lambda_DNA-bd_dom_sf"/>
</dbReference>
<keyword evidence="3" id="KW-0804">Transcription</keyword>
<dbReference type="Pfam" id="PF13377">
    <property type="entry name" value="Peripla_BP_3"/>
    <property type="match status" value="1"/>
</dbReference>